<keyword evidence="5" id="KW-1185">Reference proteome</keyword>
<dbReference type="Gene3D" id="3.50.7.10">
    <property type="entry name" value="GroEL"/>
    <property type="match status" value="1"/>
</dbReference>
<dbReference type="InterPro" id="IPR002423">
    <property type="entry name" value="Cpn60/GroEL/TCP-1"/>
</dbReference>
<comment type="similarity">
    <text evidence="1">Belongs to the chaperonin (HSP60) family.</text>
</comment>
<name>A0A7J7LBX4_9MAGN</name>
<dbReference type="Pfam" id="PF00118">
    <property type="entry name" value="Cpn60_TCP1"/>
    <property type="match status" value="1"/>
</dbReference>
<dbReference type="SUPFAM" id="SSF48592">
    <property type="entry name" value="GroEL equatorial domain-like"/>
    <property type="match status" value="1"/>
</dbReference>
<feature type="transmembrane region" description="Helical" evidence="3">
    <location>
        <begin position="415"/>
        <end position="439"/>
    </location>
</feature>
<dbReference type="Gene3D" id="3.30.260.10">
    <property type="entry name" value="TCP-1-like chaperonin intermediate domain"/>
    <property type="match status" value="1"/>
</dbReference>
<keyword evidence="2" id="KW-0143">Chaperone</keyword>
<dbReference type="InterPro" id="IPR027410">
    <property type="entry name" value="TCP-1-like_intermed_sf"/>
</dbReference>
<evidence type="ECO:0000313" key="4">
    <source>
        <dbReference type="EMBL" id="KAF6140088.1"/>
    </source>
</evidence>
<evidence type="ECO:0000256" key="2">
    <source>
        <dbReference type="ARBA" id="ARBA00023186"/>
    </source>
</evidence>
<dbReference type="FunFam" id="3.50.7.10:FF:000001">
    <property type="entry name" value="60 kDa chaperonin"/>
    <property type="match status" value="1"/>
</dbReference>
<dbReference type="InterPro" id="IPR027413">
    <property type="entry name" value="GROEL-like_equatorial_sf"/>
</dbReference>
<keyword evidence="3" id="KW-0472">Membrane</keyword>
<dbReference type="OrthoDB" id="1733909at2759"/>
<comment type="caution">
    <text evidence="4">The sequence shown here is derived from an EMBL/GenBank/DDBJ whole genome shotgun (WGS) entry which is preliminary data.</text>
</comment>
<accession>A0A7J7LBX4</accession>
<organism evidence="4 5">
    <name type="scientific">Kingdonia uniflora</name>
    <dbReference type="NCBI Taxonomy" id="39325"/>
    <lineage>
        <taxon>Eukaryota</taxon>
        <taxon>Viridiplantae</taxon>
        <taxon>Streptophyta</taxon>
        <taxon>Embryophyta</taxon>
        <taxon>Tracheophyta</taxon>
        <taxon>Spermatophyta</taxon>
        <taxon>Magnoliopsida</taxon>
        <taxon>Ranunculales</taxon>
        <taxon>Circaeasteraceae</taxon>
        <taxon>Kingdonia</taxon>
    </lineage>
</organism>
<proteinExistence type="inferred from homology"/>
<evidence type="ECO:0000256" key="1">
    <source>
        <dbReference type="ARBA" id="ARBA00006607"/>
    </source>
</evidence>
<sequence length="462" mass="49967">MSITCFLSSPPICSHKNPYSALSFNGTNKTNNIVRAGTSGISLGKDCRKSLQSGIDKLADAVSVTLGPKGRKPLDRDLNEQPEDMDLAACVFWGTRHVYVIWTGLSGTSWIPELVHTTGREHLEMFPIMYPYGEMSVHGANMFFKFSNVEDREKVLGEGRNVILDGPGTLKIINDGVTIAEAIELPDAVENAGVMLIQEVARKTNDSAGDGTTTAIILAREMLRSGLLAVASGANPVSLKKGMDRTVQELVKVLRTKSTPVKGRGDIKAVASISAGNDEFVGNLIADVLDKIGPDGVISIESSSSFETTVVVEEGLKIDKGYMSPRFVTNQDKLIVEFENAKVLVTDQKILSIREIVPLLEKTTQLGVPLLIIAEDINSEVLGTLVMNKLRGTISVAAIKCPGYGDGRKALLQDIALMTGSLSISILFPAFLYVSVHLASWSIVELSSKYVTIPFKHKKKFS</sequence>
<evidence type="ECO:0000313" key="5">
    <source>
        <dbReference type="Proteomes" id="UP000541444"/>
    </source>
</evidence>
<gene>
    <name evidence="4" type="ORF">GIB67_001829</name>
</gene>
<dbReference type="Gene3D" id="1.10.560.10">
    <property type="entry name" value="GroEL-like equatorial domain"/>
    <property type="match status" value="2"/>
</dbReference>
<dbReference type="GO" id="GO:0005524">
    <property type="term" value="F:ATP binding"/>
    <property type="evidence" value="ECO:0007669"/>
    <property type="project" value="InterPro"/>
</dbReference>
<dbReference type="PANTHER" id="PTHR45633">
    <property type="entry name" value="60 KDA HEAT SHOCK PROTEIN, MITOCHONDRIAL"/>
    <property type="match status" value="1"/>
</dbReference>
<dbReference type="Proteomes" id="UP000541444">
    <property type="component" value="Unassembled WGS sequence"/>
</dbReference>
<dbReference type="GO" id="GO:0140662">
    <property type="term" value="F:ATP-dependent protein folding chaperone"/>
    <property type="evidence" value="ECO:0007669"/>
    <property type="project" value="InterPro"/>
</dbReference>
<keyword evidence="3" id="KW-0812">Transmembrane</keyword>
<dbReference type="AlphaFoldDB" id="A0A7J7LBX4"/>
<dbReference type="InterPro" id="IPR027409">
    <property type="entry name" value="GroEL-like_apical_dom_sf"/>
</dbReference>
<dbReference type="SUPFAM" id="SSF52029">
    <property type="entry name" value="GroEL apical domain-like"/>
    <property type="match status" value="1"/>
</dbReference>
<evidence type="ECO:0000256" key="3">
    <source>
        <dbReference type="SAM" id="Phobius"/>
    </source>
</evidence>
<dbReference type="GO" id="GO:0042026">
    <property type="term" value="P:protein refolding"/>
    <property type="evidence" value="ECO:0007669"/>
    <property type="project" value="InterPro"/>
</dbReference>
<dbReference type="InterPro" id="IPR001844">
    <property type="entry name" value="Cpn60/GroEL"/>
</dbReference>
<reference evidence="4 5" key="1">
    <citation type="journal article" date="2020" name="IScience">
        <title>Genome Sequencing of the Endangered Kingdonia uniflora (Circaeasteraceae, Ranunculales) Reveals Potential Mechanisms of Evolutionary Specialization.</title>
        <authorList>
            <person name="Sun Y."/>
            <person name="Deng T."/>
            <person name="Zhang A."/>
            <person name="Moore M.J."/>
            <person name="Landis J.B."/>
            <person name="Lin N."/>
            <person name="Zhang H."/>
            <person name="Zhang X."/>
            <person name="Huang J."/>
            <person name="Zhang X."/>
            <person name="Sun H."/>
            <person name="Wang H."/>
        </authorList>
    </citation>
    <scope>NUCLEOTIDE SEQUENCE [LARGE SCALE GENOMIC DNA]</scope>
    <source>
        <strain evidence="4">TB1705</strain>
        <tissue evidence="4">Leaf</tissue>
    </source>
</reference>
<keyword evidence="3" id="KW-1133">Transmembrane helix</keyword>
<dbReference type="EMBL" id="JACGCM010002404">
    <property type="protein sequence ID" value="KAF6140088.1"/>
    <property type="molecule type" value="Genomic_DNA"/>
</dbReference>
<protein>
    <submittedName>
        <fullName evidence="4">Uncharacterized protein</fullName>
    </submittedName>
</protein>